<evidence type="ECO:0000313" key="2">
    <source>
        <dbReference type="EMBL" id="NBI06913.1"/>
    </source>
</evidence>
<proteinExistence type="predicted"/>
<feature type="signal peptide" evidence="1">
    <location>
        <begin position="1"/>
        <end position="24"/>
    </location>
</feature>
<organism evidence="2 3">
    <name type="scientific">Senegalia massiliensis</name>
    <dbReference type="NCBI Taxonomy" id="1720316"/>
    <lineage>
        <taxon>Bacteria</taxon>
        <taxon>Bacillati</taxon>
        <taxon>Bacillota</taxon>
        <taxon>Clostridia</taxon>
        <taxon>Eubacteriales</taxon>
        <taxon>Clostridiaceae</taxon>
        <taxon>Senegalia</taxon>
    </lineage>
</organism>
<gene>
    <name evidence="2" type="ORF">D3Z33_08610</name>
</gene>
<dbReference type="AlphaFoldDB" id="A0A845R2Y2"/>
<reference evidence="2 3" key="1">
    <citation type="submission" date="2018-08" db="EMBL/GenBank/DDBJ databases">
        <title>Murine metabolic-syndrome-specific gut microbial biobank.</title>
        <authorList>
            <person name="Liu C."/>
        </authorList>
    </citation>
    <scope>NUCLEOTIDE SEQUENCE [LARGE SCALE GENOMIC DNA]</scope>
    <source>
        <strain evidence="2 3">583</strain>
    </source>
</reference>
<keyword evidence="3" id="KW-1185">Reference proteome</keyword>
<dbReference type="RefSeq" id="WP_160197387.1">
    <property type="nucleotide sequence ID" value="NZ_QXXA01000009.1"/>
</dbReference>
<protein>
    <submittedName>
        <fullName evidence="2">Uncharacterized protein</fullName>
    </submittedName>
</protein>
<comment type="caution">
    <text evidence="2">The sequence shown here is derived from an EMBL/GenBank/DDBJ whole genome shotgun (WGS) entry which is preliminary data.</text>
</comment>
<keyword evidence="1" id="KW-0732">Signal</keyword>
<accession>A0A845R2Y2</accession>
<name>A0A845R2Y2_9CLOT</name>
<feature type="chain" id="PRO_5032440979" evidence="1">
    <location>
        <begin position="25"/>
        <end position="133"/>
    </location>
</feature>
<dbReference type="EMBL" id="QXXA01000009">
    <property type="protein sequence ID" value="NBI06913.1"/>
    <property type="molecule type" value="Genomic_DNA"/>
</dbReference>
<dbReference type="Proteomes" id="UP000467132">
    <property type="component" value="Unassembled WGS sequence"/>
</dbReference>
<evidence type="ECO:0000256" key="1">
    <source>
        <dbReference type="SAM" id="SignalP"/>
    </source>
</evidence>
<sequence length="133" mass="14707">MGKKRKVITILFVITLLVSQVAFATYSSYGTFSLTNDATVYTTSNSKLRSTKTTTSDEFKVYASAKTMWSSPSLRLVNSDGAVRSSYRSIPDTGVTYTGNNNTGEPNHYYYAQVKPAWNQAGTDTIKLKFDAK</sequence>
<evidence type="ECO:0000313" key="3">
    <source>
        <dbReference type="Proteomes" id="UP000467132"/>
    </source>
</evidence>